<dbReference type="Gene3D" id="3.40.50.1000">
    <property type="entry name" value="HAD superfamily/HAD-like"/>
    <property type="match status" value="1"/>
</dbReference>
<keyword evidence="3" id="KW-0460">Magnesium</keyword>
<dbReference type="InterPro" id="IPR023214">
    <property type="entry name" value="HAD_sf"/>
</dbReference>
<dbReference type="GO" id="GO:0016787">
    <property type="term" value="F:hydrolase activity"/>
    <property type="evidence" value="ECO:0007669"/>
    <property type="project" value="UniProtKB-KW"/>
</dbReference>
<dbReference type="InterPro" id="IPR051400">
    <property type="entry name" value="HAD-like_hydrolase"/>
</dbReference>
<dbReference type="NCBIfam" id="TIGR01549">
    <property type="entry name" value="HAD-SF-IA-v1"/>
    <property type="match status" value="1"/>
</dbReference>
<dbReference type="AlphaFoldDB" id="A0A438MH17"/>
<dbReference type="Pfam" id="PF13419">
    <property type="entry name" value="HAD_2"/>
    <property type="match status" value="1"/>
</dbReference>
<dbReference type="GO" id="GO:0044281">
    <property type="term" value="P:small molecule metabolic process"/>
    <property type="evidence" value="ECO:0007669"/>
    <property type="project" value="UniProtKB-ARBA"/>
</dbReference>
<dbReference type="PRINTS" id="PR00413">
    <property type="entry name" value="HADHALOGNASE"/>
</dbReference>
<keyword evidence="2 4" id="KW-0378">Hydrolase</keyword>
<protein>
    <submittedName>
        <fullName evidence="4">Putative hydrolase of the HAD superfamily</fullName>
    </submittedName>
</protein>
<dbReference type="InterPro" id="IPR041492">
    <property type="entry name" value="HAD_2"/>
</dbReference>
<evidence type="ECO:0000256" key="2">
    <source>
        <dbReference type="ARBA" id="ARBA00022801"/>
    </source>
</evidence>
<gene>
    <name evidence="4" type="ORF">EDD27_7820</name>
</gene>
<name>A0A438MH17_9ACTN</name>
<dbReference type="SFLD" id="SFLDS00003">
    <property type="entry name" value="Haloacid_Dehalogenase"/>
    <property type="match status" value="1"/>
</dbReference>
<accession>A0A438MH17</accession>
<reference evidence="4 5" key="1">
    <citation type="submission" date="2019-01" db="EMBL/GenBank/DDBJ databases">
        <title>Sequencing the genomes of 1000 actinobacteria strains.</title>
        <authorList>
            <person name="Klenk H.-P."/>
        </authorList>
    </citation>
    <scope>NUCLEOTIDE SEQUENCE [LARGE SCALE GENOMIC DNA]</scope>
    <source>
        <strain evidence="4 5">DSM 43925</strain>
    </source>
</reference>
<dbReference type="Gene3D" id="1.20.120.710">
    <property type="entry name" value="Haloacid dehalogenase hydrolase-like domain"/>
    <property type="match status" value="1"/>
</dbReference>
<dbReference type="InterPro" id="IPR006439">
    <property type="entry name" value="HAD-SF_hydro_IA"/>
</dbReference>
<comment type="cofactor">
    <cofactor evidence="1">
        <name>Mg(2+)</name>
        <dbReference type="ChEBI" id="CHEBI:18420"/>
    </cofactor>
</comment>
<sequence length="223" mass="24470">MVETVQPLALFDLDRTLVDLDAAFLRWATEFAEQRRLGPEEVAWLAALDRHVHPRRDLFFAEVRARYSLAESVEELLAACRRRMPDLVECYPGVLAGLAQLRARGWRVGIVTNGALGNQLGKLQRTGLANVIDGYAVSGAEGVSKPELGLFQIAAQRCGATLNGGGWMVGDNLIADIQGARTAGLRTIWIDRGTWPGDEHHADYVVTDAVEAIAIIARRTRAR</sequence>
<dbReference type="InterPro" id="IPR036412">
    <property type="entry name" value="HAD-like_sf"/>
</dbReference>
<dbReference type="SUPFAM" id="SSF56784">
    <property type="entry name" value="HAD-like"/>
    <property type="match status" value="1"/>
</dbReference>
<dbReference type="EMBL" id="SAUN01000001">
    <property type="protein sequence ID" value="RVX45043.1"/>
    <property type="molecule type" value="Genomic_DNA"/>
</dbReference>
<dbReference type="PANTHER" id="PTHR46470">
    <property type="entry name" value="N-ACYLNEURAMINATE-9-PHOSPHATASE"/>
    <property type="match status" value="1"/>
</dbReference>
<evidence type="ECO:0000313" key="4">
    <source>
        <dbReference type="EMBL" id="RVX45043.1"/>
    </source>
</evidence>
<dbReference type="Proteomes" id="UP000284824">
    <property type="component" value="Unassembled WGS sequence"/>
</dbReference>
<dbReference type="SFLD" id="SFLDG01129">
    <property type="entry name" value="C1.5:_HAD__Beta-PGM__Phosphata"/>
    <property type="match status" value="1"/>
</dbReference>
<keyword evidence="5" id="KW-1185">Reference proteome</keyword>
<evidence type="ECO:0000256" key="1">
    <source>
        <dbReference type="ARBA" id="ARBA00001946"/>
    </source>
</evidence>
<organism evidence="4 5">
    <name type="scientific">Nonomuraea polychroma</name>
    <dbReference type="NCBI Taxonomy" id="46176"/>
    <lineage>
        <taxon>Bacteria</taxon>
        <taxon>Bacillati</taxon>
        <taxon>Actinomycetota</taxon>
        <taxon>Actinomycetes</taxon>
        <taxon>Streptosporangiales</taxon>
        <taxon>Streptosporangiaceae</taxon>
        <taxon>Nonomuraea</taxon>
    </lineage>
</organism>
<comment type="caution">
    <text evidence="4">The sequence shown here is derived from an EMBL/GenBank/DDBJ whole genome shotgun (WGS) entry which is preliminary data.</text>
</comment>
<proteinExistence type="predicted"/>
<evidence type="ECO:0000313" key="5">
    <source>
        <dbReference type="Proteomes" id="UP000284824"/>
    </source>
</evidence>
<evidence type="ECO:0000256" key="3">
    <source>
        <dbReference type="ARBA" id="ARBA00022842"/>
    </source>
</evidence>